<evidence type="ECO:0000259" key="8">
    <source>
        <dbReference type="PROSITE" id="PS50893"/>
    </source>
</evidence>
<dbReference type="OrthoDB" id="9802264at2"/>
<gene>
    <name evidence="9" type="primary">glnQ_2</name>
    <name evidence="9" type="ORF">HDIA_0810</name>
</gene>
<evidence type="ECO:0000256" key="7">
    <source>
        <dbReference type="ARBA" id="ARBA00023136"/>
    </source>
</evidence>
<dbReference type="InterPro" id="IPR050086">
    <property type="entry name" value="MetN_ABC_transporter-like"/>
</dbReference>
<evidence type="ECO:0000256" key="5">
    <source>
        <dbReference type="ARBA" id="ARBA00022741"/>
    </source>
</evidence>
<evidence type="ECO:0000313" key="10">
    <source>
        <dbReference type="Proteomes" id="UP000223606"/>
    </source>
</evidence>
<evidence type="ECO:0000256" key="6">
    <source>
        <dbReference type="ARBA" id="ARBA00022840"/>
    </source>
</evidence>
<reference evidence="10" key="1">
    <citation type="submission" date="2017-09" db="EMBL/GenBank/DDBJ databases">
        <title>Genome sequence of Nannocystis excedens DSM 71.</title>
        <authorList>
            <person name="Blom J."/>
        </authorList>
    </citation>
    <scope>NUCLEOTIDE SEQUENCE [LARGE SCALE GENOMIC DNA]</scope>
    <source>
        <strain evidence="10">type strain: E19</strain>
    </source>
</reference>
<dbReference type="Pfam" id="PF00005">
    <property type="entry name" value="ABC_tran"/>
    <property type="match status" value="1"/>
</dbReference>
<dbReference type="RefSeq" id="WP_099554624.1">
    <property type="nucleotide sequence ID" value="NZ_LT960614.1"/>
</dbReference>
<evidence type="ECO:0000256" key="2">
    <source>
        <dbReference type="ARBA" id="ARBA00005417"/>
    </source>
</evidence>
<feature type="domain" description="ABC transporter" evidence="8">
    <location>
        <begin position="14"/>
        <end position="258"/>
    </location>
</feature>
<dbReference type="PIRSF" id="PIRSF039085">
    <property type="entry name" value="ABC_ATPase_HisP"/>
    <property type="match status" value="1"/>
</dbReference>
<comment type="subcellular location">
    <subcellularLocation>
        <location evidence="1">Cell membrane</location>
        <topology evidence="1">Peripheral membrane protein</topology>
    </subcellularLocation>
</comment>
<comment type="similarity">
    <text evidence="2">Belongs to the ABC transporter superfamily.</text>
</comment>
<evidence type="ECO:0000256" key="3">
    <source>
        <dbReference type="ARBA" id="ARBA00022448"/>
    </source>
</evidence>
<dbReference type="GO" id="GO:0015424">
    <property type="term" value="F:ABC-type amino acid transporter activity"/>
    <property type="evidence" value="ECO:0007669"/>
    <property type="project" value="InterPro"/>
</dbReference>
<dbReference type="InterPro" id="IPR030679">
    <property type="entry name" value="ABC_ATPase_HisP-typ"/>
</dbReference>
<dbReference type="EMBL" id="LT960614">
    <property type="protein sequence ID" value="SON54351.1"/>
    <property type="molecule type" value="Genomic_DNA"/>
</dbReference>
<keyword evidence="7" id="KW-0472">Membrane</keyword>
<dbReference type="InterPro" id="IPR003593">
    <property type="entry name" value="AAA+_ATPase"/>
</dbReference>
<dbReference type="Proteomes" id="UP000223606">
    <property type="component" value="Chromosome 1"/>
</dbReference>
<name>A0A2C9D3I0_9HYPH</name>
<protein>
    <submittedName>
        <fullName evidence="9">Glutamine transport ATP-binding protein GlnQ</fullName>
    </submittedName>
</protein>
<dbReference type="SMART" id="SM00382">
    <property type="entry name" value="AAA"/>
    <property type="match status" value="1"/>
</dbReference>
<keyword evidence="10" id="KW-1185">Reference proteome</keyword>
<dbReference type="GO" id="GO:0005524">
    <property type="term" value="F:ATP binding"/>
    <property type="evidence" value="ECO:0007669"/>
    <property type="project" value="UniProtKB-KW"/>
</dbReference>
<evidence type="ECO:0000256" key="1">
    <source>
        <dbReference type="ARBA" id="ARBA00004202"/>
    </source>
</evidence>
<accession>A0A2C9D3I0</accession>
<dbReference type="PROSITE" id="PS50893">
    <property type="entry name" value="ABC_TRANSPORTER_2"/>
    <property type="match status" value="1"/>
</dbReference>
<keyword evidence="5" id="KW-0547">Nucleotide-binding</keyword>
<dbReference type="InterPro" id="IPR017871">
    <property type="entry name" value="ABC_transporter-like_CS"/>
</dbReference>
<dbReference type="PANTHER" id="PTHR43166:SF35">
    <property type="entry name" value="L-CYSTINE IMPORT ATP-BINDING PROTEIN TCYN"/>
    <property type="match status" value="1"/>
</dbReference>
<dbReference type="InterPro" id="IPR027417">
    <property type="entry name" value="P-loop_NTPase"/>
</dbReference>
<dbReference type="PROSITE" id="PS00211">
    <property type="entry name" value="ABC_TRANSPORTER_1"/>
    <property type="match status" value="1"/>
</dbReference>
<dbReference type="SUPFAM" id="SSF52540">
    <property type="entry name" value="P-loop containing nucleoside triphosphate hydrolases"/>
    <property type="match status" value="1"/>
</dbReference>
<dbReference type="GO" id="GO:0005886">
    <property type="term" value="C:plasma membrane"/>
    <property type="evidence" value="ECO:0007669"/>
    <property type="project" value="UniProtKB-SubCell"/>
</dbReference>
<keyword evidence="3" id="KW-0813">Transport</keyword>
<organism evidence="9 10">
    <name type="scientific">Hartmannibacter diazotrophicus</name>
    <dbReference type="NCBI Taxonomy" id="1482074"/>
    <lineage>
        <taxon>Bacteria</taxon>
        <taxon>Pseudomonadati</taxon>
        <taxon>Pseudomonadota</taxon>
        <taxon>Alphaproteobacteria</taxon>
        <taxon>Hyphomicrobiales</taxon>
        <taxon>Pleomorphomonadaceae</taxon>
        <taxon>Hartmannibacter</taxon>
    </lineage>
</organism>
<keyword evidence="6 9" id="KW-0067">ATP-binding</keyword>
<dbReference type="PANTHER" id="PTHR43166">
    <property type="entry name" value="AMINO ACID IMPORT ATP-BINDING PROTEIN"/>
    <property type="match status" value="1"/>
</dbReference>
<dbReference type="GO" id="GO:0016887">
    <property type="term" value="F:ATP hydrolysis activity"/>
    <property type="evidence" value="ECO:0007669"/>
    <property type="project" value="InterPro"/>
</dbReference>
<dbReference type="KEGG" id="hdi:HDIA_0810"/>
<evidence type="ECO:0000256" key="4">
    <source>
        <dbReference type="ARBA" id="ARBA00022475"/>
    </source>
</evidence>
<sequence>MTQHSPDTQKPPLVQITGVRKQFGKHEVLKGIDLTVHEGEVVALLGSSGSGKTTLLRCVNLLEEPTSGRIDIGGRPIFHTSDGVDHARLRASEIAAMRSRVGMVFQQFNLFPHMNVLANVMEGPRTVLKMDEKTSRESALDFLAKVGMADFADRMPSNLSGGQKQRVSIARALNMRPAVILFDEPTSALDPELVGEVLNTMIALAKEGMTMLVVTHELGFALEVASRVVFLDQGTIAAEGPPADVLLHPTNERVLSFVNRFHATAELMRPLLET</sequence>
<evidence type="ECO:0000313" key="9">
    <source>
        <dbReference type="EMBL" id="SON54351.1"/>
    </source>
</evidence>
<dbReference type="Gene3D" id="3.40.50.300">
    <property type="entry name" value="P-loop containing nucleotide triphosphate hydrolases"/>
    <property type="match status" value="1"/>
</dbReference>
<dbReference type="CDD" id="cd03262">
    <property type="entry name" value="ABC_HisP_GlnQ"/>
    <property type="match status" value="1"/>
</dbReference>
<dbReference type="InterPro" id="IPR003439">
    <property type="entry name" value="ABC_transporter-like_ATP-bd"/>
</dbReference>
<keyword evidence="4" id="KW-1003">Cell membrane</keyword>
<proteinExistence type="inferred from homology"/>
<dbReference type="AlphaFoldDB" id="A0A2C9D3I0"/>